<dbReference type="RefSeq" id="WP_214172472.1">
    <property type="nucleotide sequence ID" value="NZ_JAHCVJ010000006.1"/>
</dbReference>
<gene>
    <name evidence="1" type="ORF">KI809_15445</name>
</gene>
<evidence type="ECO:0000313" key="2">
    <source>
        <dbReference type="Proteomes" id="UP000811899"/>
    </source>
</evidence>
<organism evidence="1 2">
    <name type="scientific">Geoanaerobacter pelophilus</name>
    <dbReference type="NCBI Taxonomy" id="60036"/>
    <lineage>
        <taxon>Bacteria</taxon>
        <taxon>Pseudomonadati</taxon>
        <taxon>Thermodesulfobacteriota</taxon>
        <taxon>Desulfuromonadia</taxon>
        <taxon>Geobacterales</taxon>
        <taxon>Geobacteraceae</taxon>
        <taxon>Geoanaerobacter</taxon>
    </lineage>
</organism>
<accession>A0AAW4L3H1</accession>
<protein>
    <recommendedName>
        <fullName evidence="3">Lipoprotein</fullName>
    </recommendedName>
</protein>
<name>A0AAW4L3H1_9BACT</name>
<dbReference type="AlphaFoldDB" id="A0AAW4L3H1"/>
<dbReference type="Proteomes" id="UP000811899">
    <property type="component" value="Unassembled WGS sequence"/>
</dbReference>
<proteinExistence type="predicted"/>
<comment type="caution">
    <text evidence="1">The sequence shown here is derived from an EMBL/GenBank/DDBJ whole genome shotgun (WGS) entry which is preliminary data.</text>
</comment>
<reference evidence="1 2" key="1">
    <citation type="submission" date="2021-05" db="EMBL/GenBank/DDBJ databases">
        <title>The draft genome of Geobacter pelophilus DSM 12255.</title>
        <authorList>
            <person name="Xu Z."/>
            <person name="Masuda Y."/>
            <person name="Itoh H."/>
            <person name="Senoo K."/>
        </authorList>
    </citation>
    <scope>NUCLEOTIDE SEQUENCE [LARGE SCALE GENOMIC DNA]</scope>
    <source>
        <strain evidence="1 2">DSM 12255</strain>
    </source>
</reference>
<evidence type="ECO:0000313" key="1">
    <source>
        <dbReference type="EMBL" id="MBT0665704.1"/>
    </source>
</evidence>
<keyword evidence="2" id="KW-1185">Reference proteome</keyword>
<dbReference type="PROSITE" id="PS51257">
    <property type="entry name" value="PROKAR_LIPOPROTEIN"/>
    <property type="match status" value="1"/>
</dbReference>
<evidence type="ECO:0008006" key="3">
    <source>
        <dbReference type="Google" id="ProtNLM"/>
    </source>
</evidence>
<sequence>MSRIKLVACIALLVAVAGCSLPPIRPYTRQDIFKTNIFSYFTIKESPDAVLAQLNKDGEVVMEGVDKKNKTYFIKLISAGKELKTIYTEK</sequence>
<dbReference type="EMBL" id="JAHCVJ010000006">
    <property type="protein sequence ID" value="MBT0665704.1"/>
    <property type="molecule type" value="Genomic_DNA"/>
</dbReference>